<feature type="compositionally biased region" description="Basic and acidic residues" evidence="2">
    <location>
        <begin position="980"/>
        <end position="1004"/>
    </location>
</feature>
<dbReference type="GO" id="GO:0015074">
    <property type="term" value="P:DNA integration"/>
    <property type="evidence" value="ECO:0007669"/>
    <property type="project" value="InterPro"/>
</dbReference>
<feature type="compositionally biased region" description="Basic and acidic residues" evidence="2">
    <location>
        <begin position="1631"/>
        <end position="1643"/>
    </location>
</feature>
<reference evidence="4" key="1">
    <citation type="submission" date="2022-10" db="EMBL/GenBank/DDBJ databases">
        <authorList>
            <person name="Chen Y."/>
            <person name="Dougan E. K."/>
            <person name="Chan C."/>
            <person name="Rhodes N."/>
            <person name="Thang M."/>
        </authorList>
    </citation>
    <scope>NUCLEOTIDE SEQUENCE</scope>
</reference>
<feature type="compositionally biased region" description="Basic and acidic residues" evidence="2">
    <location>
        <begin position="1270"/>
        <end position="1291"/>
    </location>
</feature>
<gene>
    <name evidence="4" type="ORF">C1SCF055_LOCUS23667</name>
</gene>
<evidence type="ECO:0000256" key="1">
    <source>
        <dbReference type="ARBA" id="ARBA00023172"/>
    </source>
</evidence>
<feature type="non-terminal residue" evidence="4">
    <location>
        <position position="1677"/>
    </location>
</feature>
<dbReference type="InterPro" id="IPR000477">
    <property type="entry name" value="RT_dom"/>
</dbReference>
<feature type="region of interest" description="Disordered" evidence="2">
    <location>
        <begin position="1629"/>
        <end position="1677"/>
    </location>
</feature>
<name>A0A9P1CTN1_9DINO</name>
<feature type="region of interest" description="Disordered" evidence="2">
    <location>
        <begin position="960"/>
        <end position="1023"/>
    </location>
</feature>
<evidence type="ECO:0000256" key="2">
    <source>
        <dbReference type="SAM" id="MobiDB-lite"/>
    </source>
</evidence>
<comment type="caution">
    <text evidence="4">The sequence shown here is derived from an EMBL/GenBank/DDBJ whole genome shotgun (WGS) entry which is preliminary data.</text>
</comment>
<sequence>MLRQLRLMALNYEPSQPWNGVFRAAARDREYWDRHVREPALLFRTAGKHKEQPGGTGSLTDLTQEKPKPRGTRKSQKERLKAQLAKALAGRPTESGQGQPSTGGTGDPTGKAKGRGAKRDNRGRDVARGPPPDQPANPGLRSPVPGPVHSLTRDRKKKGAPQEDEAYPGGMRNPRRAIREAPRWQAWGAKASAALDEVLADSPEAFALAEGIGAEMTPEEALEAQETLQALGKRAARALAEATGKGNTWEPTGPTGWRWALVQAITEGAGDLDHDVARWLQGRTPLGISEPIEPRGIFPPAQPTKAQLESAEYLATRGDEVTVERNYFHFHEKESCVELDRLVKEGHLEIVGTWEQVTARWPKAKLATLVKERGDGSIKTRFVADMRRSGINGLASASERIVLPRACDVVRDALDLLEGNAGLEFFSADFSDAFLNLAIAEEERGYAVVRTASGDYAAYKGVPFGLATAPLVWGRTAAWIGRATQALSQEWRSRTHIYVDDPICIVRGDRASRTFVIAKVLAFWAALGARIALHKAARGQAVKWIGAVFTVIPGGVQVAVDSERIARLQDTVRQGLETAGLVQGMRSLAGELSWIAGIVPTIRPFANMIWAATYAMERQDCRAKKGLSRARIRPRDAVFTKMVRLPLKWLQRFLQGEHGGLRRVRLIWDRFAFPQWYVRTDASTSGLGGILLDAKGNPVRWWASPRNHSRRAGSDDDLRANLVAAELALRTEQLGIESILGQHWANSINIEADALSRLAEGKQIPKRLLPLPRDFVPEGPLFLLSEVFSDPRLALWQWPRGVVGAAAWKWKAVGLTASQVRSLRRALPSGPRPSQGAAAALAAGRSGPGHVAAPPCRATQGAERLTKSEERNREGGGPDDRGGQTWPRTGPADAFTHGGRKRGDRAGQLRLSTEWSRGKRACRHAADTSAGHRCGGPGRCKVWKLTDLDTTDGLRDFLGLPCNEGAGEGSATTPPPVNSERSDKGRKEPAGPPEKGVRREPDRSDSEDDPEESPPPRDFGDKLGLPDYGPICCGCGMGSCRGIQHRQALDYSTMITRRAGGAGSPRIAICLAPARNGAIRPTGTDRRLCGHTPCERCVVWVRGSPMCPCCANRAMAYGSQLQGAGPLPPLDARNRQAVPEGGAGKPPPASGQGRDRRVGLISRGEAPARARSRTPVARTASPRRPASPDGRTGGEESGPPEEAAPRRTAEASPGAPRPASPARRARDEERSPRGAERPRNNMESSEEEEVTDEEEDREGLYRNIAGSKGDWAERPERAGGDWESHHRRECMNPHCNRPARGSDEICCGRCTETQGREHSFNCNARTVYGDDKRRSGRPWGGGDGGNGPPDRGDPNRRRGSGGGKPSKKPSKAARDRERNLFRKGGKGKGGRSHLQLTFGKALKLAEQELVRVEPDGRKLNPELLKAGTAVALHVRKSKTDQEGAGELVARACTCEALEARPWCPAHTAWNHARKRMGSLREKGGRAPGAPLFTDADGHRLTQKTVTEAIEYAAARDGQEIRKDGWACFGSHSLRVAGAIAAFEAGLQEETVKALGRWTSTKAMYAYLRGTPYTKAAWASKPTAQVLMRNARSRTGLDHVVWLEMGRHRGSGGLHLEGRGRMHPVLSARLTPGREEDFKDEETLQPRPPQHSSGKRECMIEGGRDEETLQPRPPQHSS</sequence>
<dbReference type="EMBL" id="CAMXCT030002313">
    <property type="protein sequence ID" value="CAL4784582.1"/>
    <property type="molecule type" value="Genomic_DNA"/>
</dbReference>
<keyword evidence="6" id="KW-1185">Reference proteome</keyword>
<evidence type="ECO:0000313" key="4">
    <source>
        <dbReference type="EMBL" id="CAI3997270.1"/>
    </source>
</evidence>
<dbReference type="SUPFAM" id="SSF56672">
    <property type="entry name" value="DNA/RNA polymerases"/>
    <property type="match status" value="1"/>
</dbReference>
<dbReference type="Gene3D" id="1.10.443.10">
    <property type="entry name" value="Intergrase catalytic core"/>
    <property type="match status" value="1"/>
</dbReference>
<evidence type="ECO:0000259" key="3">
    <source>
        <dbReference type="Pfam" id="PF00078"/>
    </source>
</evidence>
<reference evidence="5 6" key="2">
    <citation type="submission" date="2024-05" db="EMBL/GenBank/DDBJ databases">
        <authorList>
            <person name="Chen Y."/>
            <person name="Shah S."/>
            <person name="Dougan E. K."/>
            <person name="Thang M."/>
            <person name="Chan C."/>
        </authorList>
    </citation>
    <scope>NUCLEOTIDE SEQUENCE [LARGE SCALE GENOMIC DNA]</scope>
</reference>
<feature type="compositionally biased region" description="Basic and acidic residues" evidence="2">
    <location>
        <begin position="1653"/>
        <end position="1668"/>
    </location>
</feature>
<keyword evidence="1" id="KW-0233">DNA recombination</keyword>
<dbReference type="InterPro" id="IPR011010">
    <property type="entry name" value="DNA_brk_join_enz"/>
</dbReference>
<dbReference type="PANTHER" id="PTHR33050">
    <property type="entry name" value="REVERSE TRANSCRIPTASE DOMAIN-CONTAINING PROTEIN"/>
    <property type="match status" value="1"/>
</dbReference>
<dbReference type="Proteomes" id="UP001152797">
    <property type="component" value="Unassembled WGS sequence"/>
</dbReference>
<evidence type="ECO:0000313" key="5">
    <source>
        <dbReference type="EMBL" id="CAL4784582.1"/>
    </source>
</evidence>
<feature type="compositionally biased region" description="Gly residues" evidence="2">
    <location>
        <begin position="1338"/>
        <end position="1347"/>
    </location>
</feature>
<feature type="domain" description="Reverse transcriptase" evidence="3">
    <location>
        <begin position="425"/>
        <end position="547"/>
    </location>
</feature>
<dbReference type="Gene3D" id="3.10.10.10">
    <property type="entry name" value="HIV Type 1 Reverse Transcriptase, subunit A, domain 1"/>
    <property type="match status" value="1"/>
</dbReference>
<feature type="compositionally biased region" description="Basic and acidic residues" evidence="2">
    <location>
        <begin position="117"/>
        <end position="127"/>
    </location>
</feature>
<feature type="compositionally biased region" description="Basic and acidic residues" evidence="2">
    <location>
        <begin position="864"/>
        <end position="882"/>
    </location>
</feature>
<feature type="compositionally biased region" description="Basic and acidic residues" evidence="2">
    <location>
        <begin position="1224"/>
        <end position="1240"/>
    </location>
</feature>
<dbReference type="InterPro" id="IPR013762">
    <property type="entry name" value="Integrase-like_cat_sf"/>
</dbReference>
<organism evidence="4">
    <name type="scientific">Cladocopium goreaui</name>
    <dbReference type="NCBI Taxonomy" id="2562237"/>
    <lineage>
        <taxon>Eukaryota</taxon>
        <taxon>Sar</taxon>
        <taxon>Alveolata</taxon>
        <taxon>Dinophyceae</taxon>
        <taxon>Suessiales</taxon>
        <taxon>Symbiodiniaceae</taxon>
        <taxon>Cladocopium</taxon>
    </lineage>
</organism>
<feature type="region of interest" description="Disordered" evidence="2">
    <location>
        <begin position="43"/>
        <end position="176"/>
    </location>
</feature>
<dbReference type="EMBL" id="CAMXCT020002313">
    <property type="protein sequence ID" value="CAL1150645.1"/>
    <property type="molecule type" value="Genomic_DNA"/>
</dbReference>
<feature type="region of interest" description="Disordered" evidence="2">
    <location>
        <begin position="1126"/>
        <end position="1303"/>
    </location>
</feature>
<protein>
    <recommendedName>
        <fullName evidence="3">Reverse transcriptase domain-containing protein</fullName>
    </recommendedName>
</protein>
<dbReference type="Gene3D" id="3.30.70.270">
    <property type="match status" value="1"/>
</dbReference>
<accession>A0A9P1CTN1</accession>
<feature type="compositionally biased region" description="Acidic residues" evidence="2">
    <location>
        <begin position="1244"/>
        <end position="1257"/>
    </location>
</feature>
<dbReference type="EMBL" id="CAMXCT010002313">
    <property type="protein sequence ID" value="CAI3997270.1"/>
    <property type="molecule type" value="Genomic_DNA"/>
</dbReference>
<dbReference type="InterPro" id="IPR043128">
    <property type="entry name" value="Rev_trsase/Diguanyl_cyclase"/>
</dbReference>
<dbReference type="InterPro" id="IPR043502">
    <property type="entry name" value="DNA/RNA_pol_sf"/>
</dbReference>
<proteinExistence type="predicted"/>
<dbReference type="SUPFAM" id="SSF56349">
    <property type="entry name" value="DNA breaking-rejoining enzymes"/>
    <property type="match status" value="1"/>
</dbReference>
<dbReference type="InterPro" id="IPR052055">
    <property type="entry name" value="Hepadnavirus_pol/RT"/>
</dbReference>
<dbReference type="GO" id="GO:0003677">
    <property type="term" value="F:DNA binding"/>
    <property type="evidence" value="ECO:0007669"/>
    <property type="project" value="InterPro"/>
</dbReference>
<evidence type="ECO:0000313" key="6">
    <source>
        <dbReference type="Proteomes" id="UP001152797"/>
    </source>
</evidence>
<dbReference type="OrthoDB" id="5149081at2759"/>
<feature type="region of interest" description="Disordered" evidence="2">
    <location>
        <begin position="1328"/>
        <end position="1375"/>
    </location>
</feature>
<dbReference type="PANTHER" id="PTHR33050:SF7">
    <property type="entry name" value="RIBONUCLEASE H"/>
    <property type="match status" value="1"/>
</dbReference>
<dbReference type="GO" id="GO:0006310">
    <property type="term" value="P:DNA recombination"/>
    <property type="evidence" value="ECO:0007669"/>
    <property type="project" value="UniProtKB-KW"/>
</dbReference>
<feature type="region of interest" description="Disordered" evidence="2">
    <location>
        <begin position="825"/>
        <end position="937"/>
    </location>
</feature>
<dbReference type="Pfam" id="PF00078">
    <property type="entry name" value="RVT_1"/>
    <property type="match status" value="1"/>
</dbReference>